<dbReference type="OrthoDB" id="6154603at2759"/>
<dbReference type="EMBL" id="KQ421009">
    <property type="protein sequence ID" value="KOF78621.1"/>
    <property type="molecule type" value="Genomic_DNA"/>
</dbReference>
<evidence type="ECO:0000313" key="1">
    <source>
        <dbReference type="EMBL" id="KOF78621.1"/>
    </source>
</evidence>
<dbReference type="Gene3D" id="3.30.420.10">
    <property type="entry name" value="Ribonuclease H-like superfamily/Ribonuclease H"/>
    <property type="match status" value="1"/>
</dbReference>
<dbReference type="STRING" id="37653.A0A0L8GNT4"/>
<protein>
    <recommendedName>
        <fullName evidence="2">Mos1 transposase HTH domain-containing protein</fullName>
    </recommendedName>
</protein>
<dbReference type="InterPro" id="IPR036397">
    <property type="entry name" value="RNaseH_sf"/>
</dbReference>
<dbReference type="PANTHER" id="PTHR46060">
    <property type="entry name" value="MARINER MOS1 TRANSPOSASE-LIKE PROTEIN"/>
    <property type="match status" value="1"/>
</dbReference>
<evidence type="ECO:0008006" key="2">
    <source>
        <dbReference type="Google" id="ProtNLM"/>
    </source>
</evidence>
<reference evidence="1" key="1">
    <citation type="submission" date="2015-07" db="EMBL/GenBank/DDBJ databases">
        <title>MeaNS - Measles Nucleotide Surveillance Program.</title>
        <authorList>
            <person name="Tran T."/>
            <person name="Druce J."/>
        </authorList>
    </citation>
    <scope>NUCLEOTIDE SEQUENCE</scope>
    <source>
        <strain evidence="1">UCB-OBI-ISO-001</strain>
        <tissue evidence="1">Gonad</tissue>
    </source>
</reference>
<organism evidence="1">
    <name type="scientific">Octopus bimaculoides</name>
    <name type="common">California two-spotted octopus</name>
    <dbReference type="NCBI Taxonomy" id="37653"/>
    <lineage>
        <taxon>Eukaryota</taxon>
        <taxon>Metazoa</taxon>
        <taxon>Spiralia</taxon>
        <taxon>Lophotrochozoa</taxon>
        <taxon>Mollusca</taxon>
        <taxon>Cephalopoda</taxon>
        <taxon>Coleoidea</taxon>
        <taxon>Octopodiformes</taxon>
        <taxon>Octopoda</taxon>
        <taxon>Incirrata</taxon>
        <taxon>Octopodidae</taxon>
        <taxon>Octopus</taxon>
    </lineage>
</organism>
<dbReference type="AlphaFoldDB" id="A0A0L8GNT4"/>
<dbReference type="PANTHER" id="PTHR46060:SF1">
    <property type="entry name" value="MARINER MOS1 TRANSPOSASE-LIKE PROTEIN"/>
    <property type="match status" value="1"/>
</dbReference>
<proteinExistence type="predicted"/>
<name>A0A0L8GNT4_OCTBM</name>
<gene>
    <name evidence="1" type="ORF">OCBIM_22030514mg</name>
</gene>
<accession>A0A0L8GNT4</accession>
<sequence length="235" mass="27324">MELPIDATVKCEVRAIIWSLNAKCMKPFEIHRQLTEVYGESFKDVKNVRKCCMEFAAGRTEFHDEERSGRPSISDLTITKVEKILREDRWISLDDFCILVPEVSRITIHRVLSEKLQYLKVCTKRVPPYSLHLAPSDYHLFPNLNEHFAGTCFSNEDEVKDEVERFLNDMTVTWYSTVWYKLHMTLRVDDGVENILRGGHRKRSQWDEPVVFRASVARSHLIRPSSISLPISVVG</sequence>
<dbReference type="InterPro" id="IPR052709">
    <property type="entry name" value="Transposase-MT_Hybrid"/>
</dbReference>
<dbReference type="GO" id="GO:0003676">
    <property type="term" value="F:nucleic acid binding"/>
    <property type="evidence" value="ECO:0007669"/>
    <property type="project" value="InterPro"/>
</dbReference>